<accession>A0A6C0KPP4</accession>
<sequence length="119" mass="13705">MRIFHNMAFPTKLSQLCTPAYVYFIISIIAIVISAVQNIGNNKKYSLGNFSCNVPSCIAIFIIKIIYILFWTWILNLICKDGHKGIAWLLVLLPFILLFVIIGLAMMYQKKKNNKKYNN</sequence>
<keyword evidence="1" id="KW-0812">Transmembrane</keyword>
<keyword evidence="1" id="KW-0472">Membrane</keyword>
<proteinExistence type="predicted"/>
<feature type="transmembrane region" description="Helical" evidence="1">
    <location>
        <begin position="20"/>
        <end position="40"/>
    </location>
</feature>
<name>A0A6C0KPP4_9ZZZZ</name>
<evidence type="ECO:0000313" key="2">
    <source>
        <dbReference type="EMBL" id="QHU19116.1"/>
    </source>
</evidence>
<evidence type="ECO:0000256" key="1">
    <source>
        <dbReference type="SAM" id="Phobius"/>
    </source>
</evidence>
<reference evidence="2" key="1">
    <citation type="journal article" date="2020" name="Nature">
        <title>Giant virus diversity and host interactions through global metagenomics.</title>
        <authorList>
            <person name="Schulz F."/>
            <person name="Roux S."/>
            <person name="Paez-Espino D."/>
            <person name="Jungbluth S."/>
            <person name="Walsh D.A."/>
            <person name="Denef V.J."/>
            <person name="McMahon K.D."/>
            <person name="Konstantinidis K.T."/>
            <person name="Eloe-Fadrosh E.A."/>
            <person name="Kyrpides N.C."/>
            <person name="Woyke T."/>
        </authorList>
    </citation>
    <scope>NUCLEOTIDE SEQUENCE</scope>
    <source>
        <strain evidence="2">GVMAG-S-3300013014-104</strain>
    </source>
</reference>
<feature type="transmembrane region" description="Helical" evidence="1">
    <location>
        <begin position="86"/>
        <end position="108"/>
    </location>
</feature>
<protein>
    <submittedName>
        <fullName evidence="2">Uncharacterized protein</fullName>
    </submittedName>
</protein>
<dbReference type="EMBL" id="MN740944">
    <property type="protein sequence ID" value="QHU19116.1"/>
    <property type="molecule type" value="Genomic_DNA"/>
</dbReference>
<dbReference type="AlphaFoldDB" id="A0A6C0KPP4"/>
<feature type="transmembrane region" description="Helical" evidence="1">
    <location>
        <begin position="52"/>
        <end position="74"/>
    </location>
</feature>
<keyword evidence="1" id="KW-1133">Transmembrane helix</keyword>
<organism evidence="2">
    <name type="scientific">viral metagenome</name>
    <dbReference type="NCBI Taxonomy" id="1070528"/>
    <lineage>
        <taxon>unclassified sequences</taxon>
        <taxon>metagenomes</taxon>
        <taxon>organismal metagenomes</taxon>
    </lineage>
</organism>